<dbReference type="EMBL" id="JAFBCL010000001">
    <property type="protein sequence ID" value="MBM7809686.1"/>
    <property type="molecule type" value="Genomic_DNA"/>
</dbReference>
<dbReference type="RefSeq" id="WP_204840769.1">
    <property type="nucleotide sequence ID" value="NZ_JAFBCL010000001.1"/>
</dbReference>
<gene>
    <name evidence="2" type="ORF">J7S33_02905</name>
    <name evidence="1" type="ORF">JOE68_000551</name>
</gene>
<evidence type="ECO:0000313" key="2">
    <source>
        <dbReference type="EMBL" id="QTR03985.1"/>
    </source>
</evidence>
<evidence type="ECO:0000313" key="3">
    <source>
        <dbReference type="Proteomes" id="UP000671828"/>
    </source>
</evidence>
<sequence length="163" mass="18986">MTKDRTTVMRTWLEEALNGTNYRRFGFESVTINNLLDDYSEATALDSGFRLLGELVEAYADVDEQVIAWAVFDLGLEDELVLEAPDVRKLASVRDRSAPPTLYVQKRFLRPLSPYVVEEYKKPYPADTFRAPHGVYHTYYRCHRQDDVDEFARAIYVEHYPHS</sequence>
<dbReference type="Proteomes" id="UP000671828">
    <property type="component" value="Chromosome"/>
</dbReference>
<dbReference type="AlphaFoldDB" id="A0A8T8HZH2"/>
<reference evidence="2" key="2">
    <citation type="submission" date="2021-04" db="EMBL/GenBank/DDBJ databases">
        <title>Saccharothrix algeriensis WGS.</title>
        <authorList>
            <person name="Stuskova K."/>
            <person name="Hakalova E."/>
            <person name="Tebbal A.B."/>
            <person name="Eichmeier A."/>
        </authorList>
    </citation>
    <scope>NUCLEOTIDE SEQUENCE</scope>
    <source>
        <strain evidence="2">NRRL B-24137</strain>
    </source>
</reference>
<keyword evidence="4" id="KW-1185">Reference proteome</keyword>
<dbReference type="Proteomes" id="UP001195724">
    <property type="component" value="Unassembled WGS sequence"/>
</dbReference>
<protein>
    <submittedName>
        <fullName evidence="2">Uncharacterized protein</fullName>
    </submittedName>
</protein>
<dbReference type="EMBL" id="CP072788">
    <property type="protein sequence ID" value="QTR03985.1"/>
    <property type="molecule type" value="Genomic_DNA"/>
</dbReference>
<proteinExistence type="predicted"/>
<reference evidence="1 4" key="1">
    <citation type="submission" date="2021-01" db="EMBL/GenBank/DDBJ databases">
        <title>Sequencing the genomes of 1000 actinobacteria strains.</title>
        <authorList>
            <person name="Klenk H.-P."/>
        </authorList>
    </citation>
    <scope>NUCLEOTIDE SEQUENCE [LARGE SCALE GENOMIC DNA]</scope>
    <source>
        <strain evidence="1 4">DSM 44581</strain>
    </source>
</reference>
<evidence type="ECO:0000313" key="4">
    <source>
        <dbReference type="Proteomes" id="UP001195724"/>
    </source>
</evidence>
<accession>A0A8T8HZH2</accession>
<organism evidence="2 3">
    <name type="scientific">Saccharothrix algeriensis</name>
    <dbReference type="NCBI Taxonomy" id="173560"/>
    <lineage>
        <taxon>Bacteria</taxon>
        <taxon>Bacillati</taxon>
        <taxon>Actinomycetota</taxon>
        <taxon>Actinomycetes</taxon>
        <taxon>Pseudonocardiales</taxon>
        <taxon>Pseudonocardiaceae</taxon>
        <taxon>Saccharothrix</taxon>
    </lineage>
</organism>
<evidence type="ECO:0000313" key="1">
    <source>
        <dbReference type="EMBL" id="MBM7809686.1"/>
    </source>
</evidence>
<name>A0A8T8HZH2_9PSEU</name>